<dbReference type="NCBIfam" id="TIGR00546">
    <property type="entry name" value="lnt"/>
    <property type="match status" value="1"/>
</dbReference>
<evidence type="ECO:0000259" key="10">
    <source>
        <dbReference type="PROSITE" id="PS50263"/>
    </source>
</evidence>
<feature type="transmembrane region" description="Helical" evidence="9">
    <location>
        <begin position="31"/>
        <end position="56"/>
    </location>
</feature>
<evidence type="ECO:0000256" key="6">
    <source>
        <dbReference type="ARBA" id="ARBA00022989"/>
    </source>
</evidence>
<feature type="transmembrane region" description="Helical" evidence="9">
    <location>
        <begin position="184"/>
        <end position="206"/>
    </location>
</feature>
<keyword evidence="11" id="KW-0614">Plasmid</keyword>
<feature type="transmembrane region" description="Helical" evidence="9">
    <location>
        <begin position="501"/>
        <end position="523"/>
    </location>
</feature>
<dbReference type="GO" id="GO:0042158">
    <property type="term" value="P:lipoprotein biosynthetic process"/>
    <property type="evidence" value="ECO:0007669"/>
    <property type="project" value="UniProtKB-UniRule"/>
</dbReference>
<evidence type="ECO:0000256" key="5">
    <source>
        <dbReference type="ARBA" id="ARBA00022692"/>
    </source>
</evidence>
<dbReference type="GO" id="GO:0005886">
    <property type="term" value="C:plasma membrane"/>
    <property type="evidence" value="ECO:0007669"/>
    <property type="project" value="UniProtKB-SubCell"/>
</dbReference>
<organism evidence="11 12">
    <name type="scientific">Antarctobacter heliothermus</name>
    <dbReference type="NCBI Taxonomy" id="74033"/>
    <lineage>
        <taxon>Bacteria</taxon>
        <taxon>Pseudomonadati</taxon>
        <taxon>Pseudomonadota</taxon>
        <taxon>Alphaproteobacteria</taxon>
        <taxon>Rhodobacterales</taxon>
        <taxon>Roseobacteraceae</taxon>
        <taxon>Antarctobacter</taxon>
    </lineage>
</organism>
<gene>
    <name evidence="9" type="primary">lnt</name>
    <name evidence="11" type="ORF">ANTHELSMS3_05008</name>
</gene>
<feature type="transmembrane region" description="Helical" evidence="9">
    <location>
        <begin position="103"/>
        <end position="128"/>
    </location>
</feature>
<keyword evidence="11" id="KW-0449">Lipoprotein</keyword>
<comment type="pathway">
    <text evidence="9">Protein modification; lipoprotein biosynthesis (N-acyl transfer).</text>
</comment>
<protein>
    <recommendedName>
        <fullName evidence="9">Apolipoprotein N-acyltransferase</fullName>
        <shortName evidence="9">ALP N-acyltransferase</shortName>
        <ecNumber evidence="9">2.3.1.269</ecNumber>
    </recommendedName>
</protein>
<sequence length="535" mass="57983">MDQRAAFDQVVKPEILNRIALRHRLLSRMTLGFAAGALTILTFPPFSLLLLVPIAYSALFVGLRDLSFGRAFLVGWAFGLCQFGFGISWIAESFYVKAERFGSLAIPAVAGLSAGLAIFPAIAAALFAEIARRGALGSLLACLLFATFWTVAEWLRGHVLTGFPWILASYALVDYAALRQPAAWVGSYGLSFLTVFVAALPGAAVMASGRQRLTISLMALAGIATMWAVGTLRLQSDAQQPPGVDLRIVQGNVPQEEKWAPESREATFARYLELSSRPGDFDVLLWPETAFPGFLDEDTEARDRIAAALPDGRVLLTGVPDRVPSEDGTRYFNTVQAFGDTGKILTGYAKHHLVPFGEYVPFRGWLPIERLTAGLGDFTPGPGPRTLALPGVPLVAVAICYEIIFPGHVVDDLFRPDWIFNATNDAWFGTSIGPEQHLASARMRAIEEGLPVIRAANTGISAVIDANGEFVPRLDTGETGIIDASLPSARPPALYASFGDWMLLALILASWSWALTANATAHFRRMRKTVMQRCG</sequence>
<dbReference type="OrthoDB" id="9804277at2"/>
<keyword evidence="8 9" id="KW-0012">Acyltransferase</keyword>
<comment type="catalytic activity">
    <reaction evidence="9">
        <text>N-terminal S-1,2-diacyl-sn-glyceryl-L-cysteinyl-[lipoprotein] + a glycerophospholipid = N-acyl-S-1,2-diacyl-sn-glyceryl-L-cysteinyl-[lipoprotein] + a 2-acyl-sn-glycero-3-phospholipid + H(+)</text>
        <dbReference type="Rhea" id="RHEA:48228"/>
        <dbReference type="Rhea" id="RHEA-COMP:14681"/>
        <dbReference type="Rhea" id="RHEA-COMP:14684"/>
        <dbReference type="ChEBI" id="CHEBI:15378"/>
        <dbReference type="ChEBI" id="CHEBI:136912"/>
        <dbReference type="ChEBI" id="CHEBI:140656"/>
        <dbReference type="ChEBI" id="CHEBI:140657"/>
        <dbReference type="ChEBI" id="CHEBI:140660"/>
        <dbReference type="EC" id="2.3.1.269"/>
    </reaction>
</comment>
<keyword evidence="4 9" id="KW-0808">Transferase</keyword>
<name>A0A222EB29_9RHOB</name>
<dbReference type="Pfam" id="PF00795">
    <property type="entry name" value="CN_hydrolase"/>
    <property type="match status" value="1"/>
</dbReference>
<feature type="transmembrane region" description="Helical" evidence="9">
    <location>
        <begin position="134"/>
        <end position="152"/>
    </location>
</feature>
<evidence type="ECO:0000313" key="12">
    <source>
        <dbReference type="Proteomes" id="UP000203589"/>
    </source>
</evidence>
<comment type="function">
    <text evidence="9">Catalyzes the phospholipid dependent N-acylation of the N-terminal cysteine of apolipoprotein, the last step in lipoprotein maturation.</text>
</comment>
<keyword evidence="3 9" id="KW-1003">Cell membrane</keyword>
<comment type="subcellular location">
    <subcellularLocation>
        <location evidence="1 9">Cell membrane</location>
        <topology evidence="1 9">Multi-pass membrane protein</topology>
    </subcellularLocation>
</comment>
<dbReference type="PROSITE" id="PS50263">
    <property type="entry name" value="CN_HYDROLASE"/>
    <property type="match status" value="1"/>
</dbReference>
<evidence type="ECO:0000256" key="8">
    <source>
        <dbReference type="ARBA" id="ARBA00023315"/>
    </source>
</evidence>
<evidence type="ECO:0000256" key="3">
    <source>
        <dbReference type="ARBA" id="ARBA00022475"/>
    </source>
</evidence>
<evidence type="ECO:0000256" key="4">
    <source>
        <dbReference type="ARBA" id="ARBA00022679"/>
    </source>
</evidence>
<dbReference type="InterPro" id="IPR003010">
    <property type="entry name" value="C-N_Hydrolase"/>
</dbReference>
<dbReference type="AlphaFoldDB" id="A0A222EB29"/>
<dbReference type="InterPro" id="IPR045378">
    <property type="entry name" value="LNT_N"/>
</dbReference>
<keyword evidence="7 9" id="KW-0472">Membrane</keyword>
<dbReference type="EC" id="2.3.1.269" evidence="9"/>
<feature type="domain" description="CN hydrolase" evidence="10">
    <location>
        <begin position="249"/>
        <end position="488"/>
    </location>
</feature>
<dbReference type="HAMAP" id="MF_01148">
    <property type="entry name" value="Lnt"/>
    <property type="match status" value="1"/>
</dbReference>
<keyword evidence="6 9" id="KW-1133">Transmembrane helix</keyword>
<evidence type="ECO:0000256" key="9">
    <source>
        <dbReference type="HAMAP-Rule" id="MF_01148"/>
    </source>
</evidence>
<dbReference type="Pfam" id="PF20154">
    <property type="entry name" value="LNT_N"/>
    <property type="match status" value="1"/>
</dbReference>
<comment type="similarity">
    <text evidence="2 9">Belongs to the CN hydrolase family. Apolipoprotein N-acyltransferase subfamily.</text>
</comment>
<dbReference type="Proteomes" id="UP000203589">
    <property type="component" value="Plasmid pSMS3-1"/>
</dbReference>
<dbReference type="RefSeq" id="WP_157733637.1">
    <property type="nucleotide sequence ID" value="NZ_CP022541.1"/>
</dbReference>
<dbReference type="SUPFAM" id="SSF56317">
    <property type="entry name" value="Carbon-nitrogen hydrolase"/>
    <property type="match status" value="1"/>
</dbReference>
<reference evidence="11 12" key="1">
    <citation type="submission" date="2017-07" db="EMBL/GenBank/DDBJ databases">
        <title>Genome Sequence of Antarctobacter heliothermus Strain SMS3 Isolated from a culture of the Diatom Skeletonema marinoi.</title>
        <authorList>
            <person name="Topel M."/>
            <person name="Pinder M.I.M."/>
            <person name="Johansson O.N."/>
            <person name="Kourtchenko O."/>
            <person name="Godhe A."/>
            <person name="Clarke A.K."/>
        </authorList>
    </citation>
    <scope>NUCLEOTIDE SEQUENCE [LARGE SCALE GENOMIC DNA]</scope>
    <source>
        <strain evidence="11 12">SMS3</strain>
        <plasmid evidence="12">Plasmid psms3-1</plasmid>
    </source>
</reference>
<dbReference type="GO" id="GO:0016410">
    <property type="term" value="F:N-acyltransferase activity"/>
    <property type="evidence" value="ECO:0007669"/>
    <property type="project" value="UniProtKB-UniRule"/>
</dbReference>
<dbReference type="CDD" id="cd07571">
    <property type="entry name" value="ALP_N-acyl_transferase"/>
    <property type="match status" value="1"/>
</dbReference>
<dbReference type="PANTHER" id="PTHR38686:SF1">
    <property type="entry name" value="APOLIPOPROTEIN N-ACYLTRANSFERASE"/>
    <property type="match status" value="1"/>
</dbReference>
<keyword evidence="12" id="KW-1185">Reference proteome</keyword>
<dbReference type="InterPro" id="IPR036526">
    <property type="entry name" value="C-N_Hydrolase_sf"/>
</dbReference>
<accession>A0A222EB29</accession>
<feature type="transmembrane region" description="Helical" evidence="9">
    <location>
        <begin position="68"/>
        <end position="91"/>
    </location>
</feature>
<dbReference type="InterPro" id="IPR004563">
    <property type="entry name" value="Apolipo_AcylTrfase"/>
</dbReference>
<evidence type="ECO:0000256" key="2">
    <source>
        <dbReference type="ARBA" id="ARBA00010065"/>
    </source>
</evidence>
<dbReference type="EMBL" id="CP022541">
    <property type="protein sequence ID" value="ASP23393.1"/>
    <property type="molecule type" value="Genomic_DNA"/>
</dbReference>
<dbReference type="Gene3D" id="3.60.110.10">
    <property type="entry name" value="Carbon-nitrogen hydrolase"/>
    <property type="match status" value="1"/>
</dbReference>
<dbReference type="PANTHER" id="PTHR38686">
    <property type="entry name" value="APOLIPOPROTEIN N-ACYLTRANSFERASE"/>
    <property type="match status" value="1"/>
</dbReference>
<dbReference type="KEGG" id="aht:ANTHELSMS3_05008"/>
<keyword evidence="5 9" id="KW-0812">Transmembrane</keyword>
<evidence type="ECO:0000256" key="1">
    <source>
        <dbReference type="ARBA" id="ARBA00004651"/>
    </source>
</evidence>
<proteinExistence type="inferred from homology"/>
<feature type="transmembrane region" description="Helical" evidence="9">
    <location>
        <begin position="213"/>
        <end position="232"/>
    </location>
</feature>
<evidence type="ECO:0000313" key="11">
    <source>
        <dbReference type="EMBL" id="ASP23393.1"/>
    </source>
</evidence>
<dbReference type="UniPathway" id="UPA00666"/>
<geneLocation type="plasmid" evidence="12">
    <name>psms3-1</name>
</geneLocation>
<evidence type="ECO:0000256" key="7">
    <source>
        <dbReference type="ARBA" id="ARBA00023136"/>
    </source>
</evidence>